<evidence type="ECO:0008006" key="8">
    <source>
        <dbReference type="Google" id="ProtNLM"/>
    </source>
</evidence>
<evidence type="ECO:0000256" key="2">
    <source>
        <dbReference type="ARBA" id="ARBA00023242"/>
    </source>
</evidence>
<keyword evidence="7" id="KW-1185">Reference proteome</keyword>
<dbReference type="SUPFAM" id="SSF46689">
    <property type="entry name" value="Homeodomain-like"/>
    <property type="match status" value="1"/>
</dbReference>
<dbReference type="EMBL" id="JBEAFC010000006">
    <property type="protein sequence ID" value="KAL1552599.1"/>
    <property type="molecule type" value="Genomic_DNA"/>
</dbReference>
<accession>A0ABD1H8X2</accession>
<comment type="caution">
    <text evidence="6">The sequence shown here is derived from an EMBL/GenBank/DDBJ whole genome shotgun (WGS) entry which is preliminary data.</text>
</comment>
<proteinExistence type="predicted"/>
<reference evidence="6 7" key="1">
    <citation type="submission" date="2024-06" db="EMBL/GenBank/DDBJ databases">
        <title>A chromosome level genome sequence of Diviner's sage (Salvia divinorum).</title>
        <authorList>
            <person name="Ford S.A."/>
            <person name="Ro D.-K."/>
            <person name="Ness R.W."/>
            <person name="Phillips M.A."/>
        </authorList>
    </citation>
    <scope>NUCLEOTIDE SEQUENCE [LARGE SCALE GENOMIC DNA]</scope>
    <source>
        <strain evidence="6">SAF-2024a</strain>
        <tissue evidence="6">Leaf</tissue>
    </source>
</reference>
<dbReference type="Pfam" id="PF00249">
    <property type="entry name" value="Myb_DNA-binding"/>
    <property type="match status" value="1"/>
</dbReference>
<evidence type="ECO:0000259" key="5">
    <source>
        <dbReference type="PROSITE" id="PS51294"/>
    </source>
</evidence>
<dbReference type="PANTHER" id="PTHR47206">
    <property type="entry name" value="HOMEODOMAIN-LIKE SUPERFAMILY PROTEIN"/>
    <property type="match status" value="1"/>
</dbReference>
<dbReference type="PANTHER" id="PTHR47206:SF1">
    <property type="entry name" value="HOMEODOMAIN-LIKE SUPERFAMILY PROTEIN"/>
    <property type="match status" value="1"/>
</dbReference>
<evidence type="ECO:0000313" key="7">
    <source>
        <dbReference type="Proteomes" id="UP001567538"/>
    </source>
</evidence>
<comment type="subcellular location">
    <subcellularLocation>
        <location evidence="1">Nucleus</location>
    </subcellularLocation>
</comment>
<feature type="compositionally biased region" description="Polar residues" evidence="3">
    <location>
        <begin position="586"/>
        <end position="616"/>
    </location>
</feature>
<keyword evidence="2" id="KW-0539">Nucleus</keyword>
<dbReference type="Proteomes" id="UP001567538">
    <property type="component" value="Unassembled WGS sequence"/>
</dbReference>
<organism evidence="6 7">
    <name type="scientific">Salvia divinorum</name>
    <name type="common">Maria pastora</name>
    <name type="synonym">Diviner's sage</name>
    <dbReference type="NCBI Taxonomy" id="28513"/>
    <lineage>
        <taxon>Eukaryota</taxon>
        <taxon>Viridiplantae</taxon>
        <taxon>Streptophyta</taxon>
        <taxon>Embryophyta</taxon>
        <taxon>Tracheophyta</taxon>
        <taxon>Spermatophyta</taxon>
        <taxon>Magnoliopsida</taxon>
        <taxon>eudicotyledons</taxon>
        <taxon>Gunneridae</taxon>
        <taxon>Pentapetalae</taxon>
        <taxon>asterids</taxon>
        <taxon>lamiids</taxon>
        <taxon>Lamiales</taxon>
        <taxon>Lamiaceae</taxon>
        <taxon>Nepetoideae</taxon>
        <taxon>Mentheae</taxon>
        <taxon>Salviinae</taxon>
        <taxon>Salvia</taxon>
        <taxon>Salvia subgen. Calosphace</taxon>
    </lineage>
</organism>
<feature type="region of interest" description="Disordered" evidence="3">
    <location>
        <begin position="428"/>
        <end position="616"/>
    </location>
</feature>
<evidence type="ECO:0000256" key="3">
    <source>
        <dbReference type="SAM" id="MobiDB-lite"/>
    </source>
</evidence>
<name>A0ABD1H8X2_SALDI</name>
<evidence type="ECO:0000259" key="4">
    <source>
        <dbReference type="PROSITE" id="PS50090"/>
    </source>
</evidence>
<feature type="compositionally biased region" description="Polar residues" evidence="3">
    <location>
        <begin position="531"/>
        <end position="546"/>
    </location>
</feature>
<dbReference type="CDD" id="cd00167">
    <property type="entry name" value="SANT"/>
    <property type="match status" value="1"/>
</dbReference>
<feature type="domain" description="HTH myb-type" evidence="5">
    <location>
        <begin position="201"/>
        <end position="258"/>
    </location>
</feature>
<dbReference type="PROSITE" id="PS51294">
    <property type="entry name" value="HTH_MYB"/>
    <property type="match status" value="1"/>
</dbReference>
<dbReference type="Gene3D" id="1.10.10.60">
    <property type="entry name" value="Homeodomain-like"/>
    <property type="match status" value="1"/>
</dbReference>
<dbReference type="AlphaFoldDB" id="A0ABD1H8X2"/>
<dbReference type="GO" id="GO:0005634">
    <property type="term" value="C:nucleus"/>
    <property type="evidence" value="ECO:0007669"/>
    <property type="project" value="UniProtKB-SubCell"/>
</dbReference>
<sequence>MVNKSKKGKKSTISEDDMSAVLERYSLDTVLGLLQEVDQAAAGVKINWREVVKNSATGISGAREYQMLWRHLTYGEPLIDQLDDDAEPLDDDSDLEHEVEPLPAIGREASVEAAACVNVLIASGYPNNFKLPNNSTIEAPLTINVPNTKAVCAPSDGSHLSSIIRGTKNVTISVSVQKQPLSSGVSGEKKPNNEVAEVNLSSRKRRRSWSLEEDTKLTASVKNHGDRNWENIARWDFKHDRTAAELSHRWYILRKKQGSTKGGNSSQPPETQLAAAHRAMNLAIDRPMSDNSKSLTHMFAASAGIKFQHQPPKASASPADQPFQRVGPSKPHMLASRPSMNPISDSDSMIKAVAVAAGARIATPTDASSLIEAARSQNVVHVTTAGSSVTKLPTASIGHQLPSNVHFIRNGLAKAPISTYCAPKPNMLETGEAKPAQSRSTKPAASAALSPTGAVPVSNATSVKESAAPPDPSAKLPETADDAVVSASGNEKIELGKSNQCADQAGVSGCAPVEQEPEKLPAASGNRSEEVGNSQPSSSGNALQENTRGDKATVSVSEPVSRVTDDGIALPSLEVEEAGKTKVDGQLTSEGPSENTSINETSEDLPSTSTNGPAAG</sequence>
<dbReference type="SMART" id="SM00717">
    <property type="entry name" value="SANT"/>
    <property type="match status" value="1"/>
</dbReference>
<dbReference type="InterPro" id="IPR001005">
    <property type="entry name" value="SANT/Myb"/>
</dbReference>
<dbReference type="PROSITE" id="PS50090">
    <property type="entry name" value="MYB_LIKE"/>
    <property type="match status" value="1"/>
</dbReference>
<evidence type="ECO:0000256" key="1">
    <source>
        <dbReference type="ARBA" id="ARBA00004123"/>
    </source>
</evidence>
<gene>
    <name evidence="6" type="ORF">AAHA92_13377</name>
</gene>
<dbReference type="InterPro" id="IPR009057">
    <property type="entry name" value="Homeodomain-like_sf"/>
</dbReference>
<dbReference type="InterPro" id="IPR017930">
    <property type="entry name" value="Myb_dom"/>
</dbReference>
<protein>
    <recommendedName>
        <fullName evidence="8">MYB transcription factor</fullName>
    </recommendedName>
</protein>
<feature type="domain" description="Myb-like" evidence="4">
    <location>
        <begin position="201"/>
        <end position="254"/>
    </location>
</feature>
<evidence type="ECO:0000313" key="6">
    <source>
        <dbReference type="EMBL" id="KAL1552599.1"/>
    </source>
</evidence>